<dbReference type="Pfam" id="PF00058">
    <property type="entry name" value="Ldl_recept_b"/>
    <property type="match status" value="1"/>
</dbReference>
<dbReference type="InterPro" id="IPR011042">
    <property type="entry name" value="6-blade_b-propeller_TolB-like"/>
</dbReference>
<evidence type="ECO:0000256" key="6">
    <source>
        <dbReference type="ARBA" id="ARBA00022989"/>
    </source>
</evidence>
<evidence type="ECO:0000256" key="13">
    <source>
        <dbReference type="SAM" id="Phobius"/>
    </source>
</evidence>
<dbReference type="InterPro" id="IPR036055">
    <property type="entry name" value="LDL_receptor-like_sf"/>
</dbReference>
<comment type="caution">
    <text evidence="15">The sequence shown here is derived from an EMBL/GenBank/DDBJ whole genome shotgun (WGS) entry which is preliminary data.</text>
</comment>
<evidence type="ECO:0000256" key="7">
    <source>
        <dbReference type="ARBA" id="ARBA00023136"/>
    </source>
</evidence>
<dbReference type="Proteomes" id="UP000215902">
    <property type="component" value="Unassembled WGS sequence"/>
</dbReference>
<evidence type="ECO:0000313" key="16">
    <source>
        <dbReference type="Proteomes" id="UP000215902"/>
    </source>
</evidence>
<dbReference type="SUPFAM" id="SSF63825">
    <property type="entry name" value="YWTD domain"/>
    <property type="match status" value="1"/>
</dbReference>
<feature type="disulfide bond" evidence="11">
    <location>
        <begin position="266"/>
        <end position="281"/>
    </location>
</feature>
<feature type="compositionally biased region" description="Acidic residues" evidence="12">
    <location>
        <begin position="856"/>
        <end position="868"/>
    </location>
</feature>
<dbReference type="PRINTS" id="PR00261">
    <property type="entry name" value="LDLRECEPTOR"/>
</dbReference>
<evidence type="ECO:0000256" key="1">
    <source>
        <dbReference type="ARBA" id="ARBA00004167"/>
    </source>
</evidence>
<feature type="chain" id="PRO_5012040445" description="EGF-like domain-containing protein" evidence="14">
    <location>
        <begin position="30"/>
        <end position="868"/>
    </location>
</feature>
<keyword evidence="10" id="KW-0325">Glycoprotein</keyword>
<keyword evidence="6 13" id="KW-1133">Transmembrane helix</keyword>
<feature type="signal peptide" evidence="14">
    <location>
        <begin position="1"/>
        <end position="29"/>
    </location>
</feature>
<organism evidence="15 16">
    <name type="scientific">Macrostomum lignano</name>
    <dbReference type="NCBI Taxonomy" id="282301"/>
    <lineage>
        <taxon>Eukaryota</taxon>
        <taxon>Metazoa</taxon>
        <taxon>Spiralia</taxon>
        <taxon>Lophotrochozoa</taxon>
        <taxon>Platyhelminthes</taxon>
        <taxon>Rhabditophora</taxon>
        <taxon>Macrostomorpha</taxon>
        <taxon>Macrostomida</taxon>
        <taxon>Macrostomidae</taxon>
        <taxon>Macrostomum</taxon>
    </lineage>
</organism>
<evidence type="ECO:0000256" key="4">
    <source>
        <dbReference type="ARBA" id="ARBA00022692"/>
    </source>
</evidence>
<name>A0A267EKU9_9PLAT</name>
<evidence type="ECO:0000256" key="14">
    <source>
        <dbReference type="SAM" id="SignalP"/>
    </source>
</evidence>
<evidence type="ECO:0000256" key="5">
    <source>
        <dbReference type="ARBA" id="ARBA00022737"/>
    </source>
</evidence>
<feature type="transmembrane region" description="Helical" evidence="13">
    <location>
        <begin position="800"/>
        <end position="825"/>
    </location>
</feature>
<dbReference type="Gene3D" id="2.120.10.30">
    <property type="entry name" value="TolB, C-terminal domain"/>
    <property type="match status" value="1"/>
</dbReference>
<evidence type="ECO:0000256" key="12">
    <source>
        <dbReference type="SAM" id="MobiDB-lite"/>
    </source>
</evidence>
<dbReference type="AlphaFoldDB" id="A0A267EKU9"/>
<evidence type="ECO:0000256" key="11">
    <source>
        <dbReference type="PROSITE-ProRule" id="PRU00124"/>
    </source>
</evidence>
<dbReference type="GO" id="GO:0016324">
    <property type="term" value="C:apical plasma membrane"/>
    <property type="evidence" value="ECO:0007669"/>
    <property type="project" value="TreeGrafter"/>
</dbReference>
<comment type="subcellular location">
    <subcellularLocation>
        <location evidence="1">Membrane</location>
        <topology evidence="1">Single-pass membrane protein</topology>
    </subcellularLocation>
</comment>
<dbReference type="Gene3D" id="2.10.25.10">
    <property type="entry name" value="Laminin"/>
    <property type="match status" value="1"/>
</dbReference>
<evidence type="ECO:0000256" key="3">
    <source>
        <dbReference type="ARBA" id="ARBA00022583"/>
    </source>
</evidence>
<evidence type="ECO:0000256" key="2">
    <source>
        <dbReference type="ARBA" id="ARBA00022536"/>
    </source>
</evidence>
<gene>
    <name evidence="15" type="ORF">BOX15_Mlig017502g1</name>
</gene>
<dbReference type="SUPFAM" id="SSF57424">
    <property type="entry name" value="LDL receptor-like module"/>
    <property type="match status" value="6"/>
</dbReference>
<dbReference type="Pfam" id="PF00057">
    <property type="entry name" value="Ldl_recept_a"/>
    <property type="match status" value="2"/>
</dbReference>
<dbReference type="PANTHER" id="PTHR22722:SF14">
    <property type="entry name" value="MEGALIN, ISOFORM A"/>
    <property type="match status" value="1"/>
</dbReference>
<keyword evidence="4 13" id="KW-0812">Transmembrane</keyword>
<keyword evidence="5" id="KW-0677">Repeat</keyword>
<accession>A0A267EKU9</accession>
<keyword evidence="9" id="KW-0675">Receptor</keyword>
<dbReference type="EMBL" id="NIVC01002014">
    <property type="protein sequence ID" value="PAA61604.1"/>
    <property type="molecule type" value="Genomic_DNA"/>
</dbReference>
<comment type="caution">
    <text evidence="11">Lacks conserved residue(s) required for the propagation of feature annotation.</text>
</comment>
<dbReference type="PROSITE" id="PS50068">
    <property type="entry name" value="LDLRA_2"/>
    <property type="match status" value="6"/>
</dbReference>
<dbReference type="GO" id="GO:0006898">
    <property type="term" value="P:receptor-mediated endocytosis"/>
    <property type="evidence" value="ECO:0007669"/>
    <property type="project" value="TreeGrafter"/>
</dbReference>
<keyword evidence="3" id="KW-0254">Endocytosis</keyword>
<keyword evidence="2" id="KW-0245">EGF-like domain</keyword>
<dbReference type="InterPro" id="IPR023415">
    <property type="entry name" value="LDLR_class-A_CS"/>
</dbReference>
<feature type="disulfide bond" evidence="11">
    <location>
        <begin position="357"/>
        <end position="372"/>
    </location>
</feature>
<dbReference type="OrthoDB" id="10062665at2759"/>
<dbReference type="InterPro" id="IPR051221">
    <property type="entry name" value="LDLR-related"/>
</dbReference>
<evidence type="ECO:0000256" key="10">
    <source>
        <dbReference type="ARBA" id="ARBA00023180"/>
    </source>
</evidence>
<dbReference type="CDD" id="cd00112">
    <property type="entry name" value="LDLa"/>
    <property type="match status" value="5"/>
</dbReference>
<feature type="region of interest" description="Disordered" evidence="12">
    <location>
        <begin position="836"/>
        <end position="868"/>
    </location>
</feature>
<keyword evidence="14" id="KW-0732">Signal</keyword>
<dbReference type="InterPro" id="IPR000033">
    <property type="entry name" value="LDLR_classB_rpt"/>
</dbReference>
<keyword evidence="7 13" id="KW-0472">Membrane</keyword>
<dbReference type="Gene3D" id="4.10.400.10">
    <property type="entry name" value="Low-density Lipoprotein Receptor"/>
    <property type="match status" value="6"/>
</dbReference>
<dbReference type="GO" id="GO:0043235">
    <property type="term" value="C:receptor complex"/>
    <property type="evidence" value="ECO:0007669"/>
    <property type="project" value="TreeGrafter"/>
</dbReference>
<dbReference type="PANTHER" id="PTHR22722">
    <property type="entry name" value="LOW-DENSITY LIPOPROTEIN RECEPTOR-RELATED PROTEIN 2-RELATED"/>
    <property type="match status" value="1"/>
</dbReference>
<feature type="region of interest" description="Disordered" evidence="12">
    <location>
        <begin position="765"/>
        <end position="791"/>
    </location>
</feature>
<dbReference type="PROSITE" id="PS01209">
    <property type="entry name" value="LDLRA_1"/>
    <property type="match status" value="2"/>
</dbReference>
<dbReference type="SMART" id="SM00135">
    <property type="entry name" value="LY"/>
    <property type="match status" value="1"/>
</dbReference>
<evidence type="ECO:0000313" key="15">
    <source>
        <dbReference type="EMBL" id="PAA61604.1"/>
    </source>
</evidence>
<proteinExistence type="predicted"/>
<keyword evidence="8 11" id="KW-1015">Disulfide bond</keyword>
<dbReference type="GO" id="GO:0042562">
    <property type="term" value="F:hormone binding"/>
    <property type="evidence" value="ECO:0007669"/>
    <property type="project" value="TreeGrafter"/>
</dbReference>
<keyword evidence="16" id="KW-1185">Reference proteome</keyword>
<dbReference type="STRING" id="282301.A0A267EKU9"/>
<reference evidence="15 16" key="1">
    <citation type="submission" date="2017-06" db="EMBL/GenBank/DDBJ databases">
        <title>A platform for efficient transgenesis in Macrostomum lignano, a flatworm model organism for stem cell research.</title>
        <authorList>
            <person name="Berezikov E."/>
        </authorList>
    </citation>
    <scope>NUCLEOTIDE SEQUENCE [LARGE SCALE GENOMIC DNA]</scope>
    <source>
        <strain evidence="15">DV1</strain>
        <tissue evidence="15">Whole organism</tissue>
    </source>
</reference>
<dbReference type="SUPFAM" id="SSF57196">
    <property type="entry name" value="EGF/Laminin"/>
    <property type="match status" value="1"/>
</dbReference>
<evidence type="ECO:0000256" key="8">
    <source>
        <dbReference type="ARBA" id="ARBA00023157"/>
    </source>
</evidence>
<evidence type="ECO:0008006" key="17">
    <source>
        <dbReference type="Google" id="ProtNLM"/>
    </source>
</evidence>
<dbReference type="InterPro" id="IPR002172">
    <property type="entry name" value="LDrepeatLR_classA_rpt"/>
</dbReference>
<sequence length="868" mass="92587">MRYSSGRHAVKFMLLLYSSLLSLTVPVPAISLTGLSKEDFMKLLVYCEPNTGYFECHNATADKVYCLPESLKCQIQCSNDADFGCDRAAADVGKSAASAATLTCPEPGQFSCPQRNSSSLSQPLRCIADHLVCDGRPHCPDAADESLELCKRRRCAHGQFACAQSPGHCLPATMRCDGSFDCERTGLADYSDEMDCPAPGAVARGACGPDQFRCLDGKSCVTRSFVCDDFKDCFDGSDESPDICRAAAADCEFHCDGRCLKASVRCDGTIDCSSGQDEIGCPGRGNCGFSYEFSCRFSTGKGPRDPACVPINFVCDGISECLHGEDEVCPIDRVLCATDSYWTCKNGQHCIPVKQRCDGLLHCPDGSDERGCATAPAPTALPDPSASALPDSAGCPPGRRSVAGACQVADECTEEFGTCDHRCRSTPTGPACSCLPGYLPDGKDGRRCRAVGAAKLLYSTQAGVRLLDSDTKAVTKLTDGGSELKLVKFLDFDSSRRLVFFHTRDGQVGRLRLDRPAAPAEILMRDAVLDAIAYDWTRGLLFYLVPDAADARNNSGGVGVLNVDHGRYTWLARLTCPRGLAADPARGLLYISLWCGARPGLYTLRMDGSELRPLLTGGRGAPGHLALDSEQGRLYWLDMELRGVFSARLNGSDRRAIWHMGSGYDGIPLGLAQFEDRLLWSDLRAGAVYSIDKFAGQPLKLVLPPEHSGSVLSAVVYHSVRQALGGQAGSRRCTCRGHICIQAGGSPVCLCDQLSVMKDGVCVPSGDAGRKPGRKQPVAAESTEAAQDGSDAAAGQQQSLVAAAVAVSGLLLCLAAGAALAAACLRRHRRLNRSTEATGLPKINSRSKLTAHEVNPDTEEADQDENPC</sequence>
<evidence type="ECO:0000256" key="9">
    <source>
        <dbReference type="ARBA" id="ARBA00023170"/>
    </source>
</evidence>
<dbReference type="SMART" id="SM00192">
    <property type="entry name" value="LDLa"/>
    <property type="match status" value="6"/>
</dbReference>
<protein>
    <recommendedName>
        <fullName evidence="17">EGF-like domain-containing protein</fullName>
    </recommendedName>
</protein>